<evidence type="ECO:0000313" key="2">
    <source>
        <dbReference type="Proteomes" id="UP000076078"/>
    </source>
</evidence>
<dbReference type="InParanoid" id="A0A152A4B9"/>
<dbReference type="SUPFAM" id="SSF52047">
    <property type="entry name" value="RNI-like"/>
    <property type="match status" value="1"/>
</dbReference>
<sequence length="473" mass="56162">MYLYMFGIGIQIEKLYYDYEEKDLIRFRYEEWNKTRGPSQLQFHENYLNYKRIVIDYDTFTHTLEDSIENALSVMNKYYSNNHYQFSKLEVEVDTEIQHDIEKAVDKYQLPFLMIQHLNGNFQYYKSTFRTLKTLKLVFENGYSSPPINIEYLDIMLINNPQLESLKISHSSTTYTDEFPTSLIKHPSLVSFDCYFLISIKVLVNYLCNNNRLLNLKCKYLQSDDSNLYEIHNCTLERFKIVITTVKVRQILNMWKSNSALKEVFNCTPDIEYKYHTSITKLKIREDSTLDISSEPLVKLIGGLPLLQYLEYFGVLNQHDLFTEVIDQLSIHQSIEYLCLSLTSNYMIKLFKKAPPKLKYLQMFINDRTPNSTETLNILFNTICENTTITHLYLCNYSDIDNPCYGLFKLLYHKPNLQSLIMNIRYPKLLKDQIRVKLLEYYKTHLYPILPDSLNIHGINTWNLYYSSSKNLK</sequence>
<name>A0A152A4B9_TIELA</name>
<dbReference type="AlphaFoldDB" id="A0A152A4B9"/>
<comment type="caution">
    <text evidence="1">The sequence shown here is derived from an EMBL/GenBank/DDBJ whole genome shotgun (WGS) entry which is preliminary data.</text>
</comment>
<reference evidence="1 2" key="1">
    <citation type="submission" date="2015-12" db="EMBL/GenBank/DDBJ databases">
        <title>Dictyostelia acquired genes for synthesis and detection of signals that induce cell-type specialization by lateral gene transfer from prokaryotes.</title>
        <authorList>
            <person name="Gloeckner G."/>
            <person name="Schaap P."/>
        </authorList>
    </citation>
    <scope>NUCLEOTIDE SEQUENCE [LARGE SCALE GENOMIC DNA]</scope>
    <source>
        <strain evidence="1 2">TK</strain>
    </source>
</reference>
<dbReference type="EMBL" id="LODT01000013">
    <property type="protein sequence ID" value="KYR00927.1"/>
    <property type="molecule type" value="Genomic_DNA"/>
</dbReference>
<evidence type="ECO:0000313" key="1">
    <source>
        <dbReference type="EMBL" id="KYR00927.1"/>
    </source>
</evidence>
<keyword evidence="2" id="KW-1185">Reference proteome</keyword>
<proteinExistence type="predicted"/>
<protein>
    <submittedName>
        <fullName evidence="1">Uncharacterized protein</fullName>
    </submittedName>
</protein>
<dbReference type="Proteomes" id="UP000076078">
    <property type="component" value="Unassembled WGS sequence"/>
</dbReference>
<gene>
    <name evidence="1" type="ORF">DLAC_02990</name>
</gene>
<organism evidence="1 2">
    <name type="scientific">Tieghemostelium lacteum</name>
    <name type="common">Slime mold</name>
    <name type="synonym">Dictyostelium lacteum</name>
    <dbReference type="NCBI Taxonomy" id="361077"/>
    <lineage>
        <taxon>Eukaryota</taxon>
        <taxon>Amoebozoa</taxon>
        <taxon>Evosea</taxon>
        <taxon>Eumycetozoa</taxon>
        <taxon>Dictyostelia</taxon>
        <taxon>Dictyosteliales</taxon>
        <taxon>Raperosteliaceae</taxon>
        <taxon>Tieghemostelium</taxon>
    </lineage>
</organism>
<dbReference type="Gene3D" id="3.80.10.10">
    <property type="entry name" value="Ribonuclease Inhibitor"/>
    <property type="match status" value="1"/>
</dbReference>
<accession>A0A152A4B9</accession>
<dbReference type="InterPro" id="IPR032675">
    <property type="entry name" value="LRR_dom_sf"/>
</dbReference>